<proteinExistence type="predicted"/>
<organism evidence="1 2">
    <name type="scientific">Lentinula detonsa</name>
    <dbReference type="NCBI Taxonomy" id="2804962"/>
    <lineage>
        <taxon>Eukaryota</taxon>
        <taxon>Fungi</taxon>
        <taxon>Dikarya</taxon>
        <taxon>Basidiomycota</taxon>
        <taxon>Agaricomycotina</taxon>
        <taxon>Agaricomycetes</taxon>
        <taxon>Agaricomycetidae</taxon>
        <taxon>Agaricales</taxon>
        <taxon>Marasmiineae</taxon>
        <taxon>Omphalotaceae</taxon>
        <taxon>Lentinula</taxon>
    </lineage>
</organism>
<protein>
    <submittedName>
        <fullName evidence="1">Uncharacterized protein</fullName>
    </submittedName>
</protein>
<evidence type="ECO:0000313" key="1">
    <source>
        <dbReference type="EMBL" id="KAJ3978712.1"/>
    </source>
</evidence>
<evidence type="ECO:0000313" key="2">
    <source>
        <dbReference type="Proteomes" id="UP001163850"/>
    </source>
</evidence>
<dbReference type="Proteomes" id="UP001163850">
    <property type="component" value="Unassembled WGS sequence"/>
</dbReference>
<sequence length="210" mass="23157">MTFLNYLIFVAFNLEKKKSPGLGPRLRALQSQARALSPLKPSSKAGLFWAGSGWAGSGLGAQARPGTSLDPVTSTLEQGRVSGREWKPFAWCFLPVEVKFVLEEQESIERYRSSPCFDRQLQPTAPQFPVLQTSFPQLVQWVPHKLHDLTSPASLAIVEMCCLRTNYIVDVVGGKLCKPALVIAKIGGDTPMVDQLIHTGNTPVYFARDQ</sequence>
<accession>A0AA38ULE9</accession>
<dbReference type="AlphaFoldDB" id="A0AA38ULE9"/>
<reference evidence="1" key="1">
    <citation type="submission" date="2022-08" db="EMBL/GenBank/DDBJ databases">
        <authorList>
            <consortium name="DOE Joint Genome Institute"/>
            <person name="Min B."/>
            <person name="Riley R."/>
            <person name="Sierra-Patev S."/>
            <person name="Naranjo-Ortiz M."/>
            <person name="Looney B."/>
            <person name="Konkel Z."/>
            <person name="Slot J.C."/>
            <person name="Sakamoto Y."/>
            <person name="Steenwyk J.L."/>
            <person name="Rokas A."/>
            <person name="Carro J."/>
            <person name="Camarero S."/>
            <person name="Ferreira P."/>
            <person name="Molpeceres G."/>
            <person name="Ruiz-Duenas F.J."/>
            <person name="Serrano A."/>
            <person name="Henrissat B."/>
            <person name="Drula E."/>
            <person name="Hughes K.W."/>
            <person name="Mata J.L."/>
            <person name="Ishikawa N.K."/>
            <person name="Vargas-Isla R."/>
            <person name="Ushijima S."/>
            <person name="Smith C.A."/>
            <person name="Ahrendt S."/>
            <person name="Andreopoulos W."/>
            <person name="He G."/>
            <person name="Labutti K."/>
            <person name="Lipzen A."/>
            <person name="Ng V."/>
            <person name="Sandor L."/>
            <person name="Barry K."/>
            <person name="Martinez A.T."/>
            <person name="Xiao Y."/>
            <person name="Gibbons J.G."/>
            <person name="Terashima K."/>
            <person name="Hibbett D.S."/>
            <person name="Grigoriev I.V."/>
        </authorList>
    </citation>
    <scope>NUCLEOTIDE SEQUENCE</scope>
    <source>
        <strain evidence="1">TFB7829</strain>
    </source>
</reference>
<name>A0AA38ULE9_9AGAR</name>
<comment type="caution">
    <text evidence="1">The sequence shown here is derived from an EMBL/GenBank/DDBJ whole genome shotgun (WGS) entry which is preliminary data.</text>
</comment>
<gene>
    <name evidence="1" type="ORF">F5890DRAFT_1479122</name>
</gene>
<dbReference type="EMBL" id="MU802790">
    <property type="protein sequence ID" value="KAJ3978712.1"/>
    <property type="molecule type" value="Genomic_DNA"/>
</dbReference>